<gene>
    <name evidence="4" type="ORF">CALVIDRAFT_136316</name>
</gene>
<protein>
    <recommendedName>
        <fullName evidence="3">RRM domain-containing protein</fullName>
    </recommendedName>
</protein>
<dbReference type="GO" id="GO:0003723">
    <property type="term" value="F:RNA binding"/>
    <property type="evidence" value="ECO:0007669"/>
    <property type="project" value="UniProtKB-UniRule"/>
</dbReference>
<sequence>MRVFLPTEQKALAPYKKGNSDAGKWDHDLYGGSRGGVPGGELGTRLSNGGAAGEESKGNRGRVDFSGVKGLLNRGLSVRGAGAGEKGRTVRVENLMEGTTAADVEAIFKDAGAIHSSKLVKSKPTVSVELYYKSSTDAEEAVRKFDGQTADGLTLKVSVVTSPGGGRDLLARVGLAGAAARGRDLLDDGDSGSKMRSDALLDAPGAQIITGDAFSGGRRGRRRGGRS</sequence>
<feature type="domain" description="RRM" evidence="3">
    <location>
        <begin position="88"/>
        <end position="162"/>
    </location>
</feature>
<dbReference type="PROSITE" id="PS50102">
    <property type="entry name" value="RRM"/>
    <property type="match status" value="1"/>
</dbReference>
<evidence type="ECO:0000313" key="5">
    <source>
        <dbReference type="Proteomes" id="UP000076738"/>
    </source>
</evidence>
<organism evidence="4 5">
    <name type="scientific">Calocera viscosa (strain TUFC12733)</name>
    <dbReference type="NCBI Taxonomy" id="1330018"/>
    <lineage>
        <taxon>Eukaryota</taxon>
        <taxon>Fungi</taxon>
        <taxon>Dikarya</taxon>
        <taxon>Basidiomycota</taxon>
        <taxon>Agaricomycotina</taxon>
        <taxon>Dacrymycetes</taxon>
        <taxon>Dacrymycetales</taxon>
        <taxon>Dacrymycetaceae</taxon>
        <taxon>Calocera</taxon>
    </lineage>
</organism>
<dbReference type="EMBL" id="KV417285">
    <property type="protein sequence ID" value="KZO96151.1"/>
    <property type="molecule type" value="Genomic_DNA"/>
</dbReference>
<proteinExistence type="predicted"/>
<dbReference type="InterPro" id="IPR012677">
    <property type="entry name" value="Nucleotide-bd_a/b_plait_sf"/>
</dbReference>
<evidence type="ECO:0000256" key="1">
    <source>
        <dbReference type="PROSITE-ProRule" id="PRU00176"/>
    </source>
</evidence>
<accession>A0A167LY60</accession>
<dbReference type="SUPFAM" id="SSF54928">
    <property type="entry name" value="RNA-binding domain, RBD"/>
    <property type="match status" value="1"/>
</dbReference>
<keyword evidence="1" id="KW-0694">RNA-binding</keyword>
<dbReference type="SMART" id="SM00360">
    <property type="entry name" value="RRM"/>
    <property type="match status" value="1"/>
</dbReference>
<dbReference type="Gene3D" id="3.30.70.330">
    <property type="match status" value="1"/>
</dbReference>
<dbReference type="Pfam" id="PF00076">
    <property type="entry name" value="RRM_1"/>
    <property type="match status" value="1"/>
</dbReference>
<reference evidence="4 5" key="1">
    <citation type="journal article" date="2016" name="Mol. Biol. Evol.">
        <title>Comparative Genomics of Early-Diverging Mushroom-Forming Fungi Provides Insights into the Origins of Lignocellulose Decay Capabilities.</title>
        <authorList>
            <person name="Nagy L.G."/>
            <person name="Riley R."/>
            <person name="Tritt A."/>
            <person name="Adam C."/>
            <person name="Daum C."/>
            <person name="Floudas D."/>
            <person name="Sun H."/>
            <person name="Yadav J.S."/>
            <person name="Pangilinan J."/>
            <person name="Larsson K.H."/>
            <person name="Matsuura K."/>
            <person name="Barry K."/>
            <person name="Labutti K."/>
            <person name="Kuo R."/>
            <person name="Ohm R.A."/>
            <person name="Bhattacharya S.S."/>
            <person name="Shirouzu T."/>
            <person name="Yoshinaga Y."/>
            <person name="Martin F.M."/>
            <person name="Grigoriev I.V."/>
            <person name="Hibbett D.S."/>
        </authorList>
    </citation>
    <scope>NUCLEOTIDE SEQUENCE [LARGE SCALE GENOMIC DNA]</scope>
    <source>
        <strain evidence="4 5">TUFC12733</strain>
    </source>
</reference>
<evidence type="ECO:0000259" key="3">
    <source>
        <dbReference type="PROSITE" id="PS50102"/>
    </source>
</evidence>
<feature type="region of interest" description="Disordered" evidence="2">
    <location>
        <begin position="15"/>
        <end position="60"/>
    </location>
</feature>
<dbReference type="InterPro" id="IPR035979">
    <property type="entry name" value="RBD_domain_sf"/>
</dbReference>
<evidence type="ECO:0000313" key="4">
    <source>
        <dbReference type="EMBL" id="KZO96151.1"/>
    </source>
</evidence>
<dbReference type="InterPro" id="IPR000504">
    <property type="entry name" value="RRM_dom"/>
</dbReference>
<evidence type="ECO:0000256" key="2">
    <source>
        <dbReference type="SAM" id="MobiDB-lite"/>
    </source>
</evidence>
<name>A0A167LY60_CALVF</name>
<dbReference type="OrthoDB" id="6159137at2759"/>
<feature type="compositionally biased region" description="Gly residues" evidence="2">
    <location>
        <begin position="32"/>
        <end position="42"/>
    </location>
</feature>
<dbReference type="Proteomes" id="UP000076738">
    <property type="component" value="Unassembled WGS sequence"/>
</dbReference>
<dbReference type="AlphaFoldDB" id="A0A167LY60"/>
<dbReference type="STRING" id="1330018.A0A167LY60"/>
<keyword evidence="5" id="KW-1185">Reference proteome</keyword>
<dbReference type="CDD" id="cd00590">
    <property type="entry name" value="RRM_SF"/>
    <property type="match status" value="1"/>
</dbReference>